<proteinExistence type="predicted"/>
<comment type="caution">
    <text evidence="2">The sequence shown here is derived from an EMBL/GenBank/DDBJ whole genome shotgun (WGS) entry which is preliminary data.</text>
</comment>
<evidence type="ECO:0000313" key="2">
    <source>
        <dbReference type="EMBL" id="RXZ48844.1"/>
    </source>
</evidence>
<sequence length="356" mass="39424">MDVMGPVRHEWSRLRLPRSRCACPATGVVSARRQPVVVRDHRAMDERIELAAAVGGGLIRAHDLRELGVHPSSVQRLQQRGLLVRVRSGVYAKHDEWQALTPDDRYRRLVVATAGAARHPLVVSHRAAAAMHRLPMLGRAPTLVETAAQHRAGGRRTAHVAARRAGPVPTVETIDGVACTSLLRTLVDVAVSEPLVRSVPMLDAGLTRPGVTRSALQLELELVAPVRGRAKAAQAIGFADERSGSPGESVSRVRIHELGFVAPELQVRFDGIRGSFALVDFYWRGIRLIGEFDGRLKYSRSRSVSGLDPAQVVYEEKLREDELRRRGERMARWGWSTVWSPRDLHGLLTEFGVPRR</sequence>
<reference evidence="2 3" key="1">
    <citation type="submission" date="2019-01" db="EMBL/GenBank/DDBJ databases">
        <authorList>
            <person name="Li J."/>
        </authorList>
    </citation>
    <scope>NUCLEOTIDE SEQUENCE [LARGE SCALE GENOMIC DNA]</scope>
    <source>
        <strain evidence="2 3">CCUG 35506</strain>
    </source>
</reference>
<evidence type="ECO:0000259" key="1">
    <source>
        <dbReference type="Pfam" id="PF13338"/>
    </source>
</evidence>
<dbReference type="Pfam" id="PF13338">
    <property type="entry name" value="AbiEi_4"/>
    <property type="match status" value="1"/>
</dbReference>
<dbReference type="OrthoDB" id="5517693at2"/>
<name>A0A4Q2JP70_9MICO</name>
<feature type="domain" description="AbiEi antitoxin N-terminal" evidence="1">
    <location>
        <begin position="49"/>
        <end position="92"/>
    </location>
</feature>
<dbReference type="AlphaFoldDB" id="A0A4Q2JP70"/>
<dbReference type="InterPro" id="IPR025159">
    <property type="entry name" value="AbiEi_N"/>
</dbReference>
<dbReference type="EMBL" id="SDPO01000002">
    <property type="protein sequence ID" value="RXZ48844.1"/>
    <property type="molecule type" value="Genomic_DNA"/>
</dbReference>
<accession>A0A4Q2JP70</accession>
<gene>
    <name evidence="2" type="ORF">ESP57_07630</name>
</gene>
<keyword evidence="3" id="KW-1185">Reference proteome</keyword>
<organism evidence="2 3">
    <name type="scientific">Agromyces fucosus</name>
    <dbReference type="NCBI Taxonomy" id="41985"/>
    <lineage>
        <taxon>Bacteria</taxon>
        <taxon>Bacillati</taxon>
        <taxon>Actinomycetota</taxon>
        <taxon>Actinomycetes</taxon>
        <taxon>Micrococcales</taxon>
        <taxon>Microbacteriaceae</taxon>
        <taxon>Agromyces</taxon>
    </lineage>
</organism>
<protein>
    <recommendedName>
        <fullName evidence="1">AbiEi antitoxin N-terminal domain-containing protein</fullName>
    </recommendedName>
</protein>
<dbReference type="Proteomes" id="UP000292935">
    <property type="component" value="Unassembled WGS sequence"/>
</dbReference>
<evidence type="ECO:0000313" key="3">
    <source>
        <dbReference type="Proteomes" id="UP000292935"/>
    </source>
</evidence>